<proteinExistence type="predicted"/>
<feature type="compositionally biased region" description="Acidic residues" evidence="1">
    <location>
        <begin position="233"/>
        <end position="243"/>
    </location>
</feature>
<reference evidence="2" key="1">
    <citation type="submission" date="2023-07" db="EMBL/GenBank/DDBJ databases">
        <authorList>
            <consortium name="AG Swart"/>
            <person name="Singh M."/>
            <person name="Singh A."/>
            <person name="Seah K."/>
            <person name="Emmerich C."/>
        </authorList>
    </citation>
    <scope>NUCLEOTIDE SEQUENCE</scope>
    <source>
        <strain evidence="2">DP1</strain>
    </source>
</reference>
<dbReference type="AlphaFoldDB" id="A0AAD1Y817"/>
<feature type="compositionally biased region" description="Polar residues" evidence="1">
    <location>
        <begin position="153"/>
        <end position="179"/>
    </location>
</feature>
<feature type="compositionally biased region" description="Low complexity" evidence="1">
    <location>
        <begin position="520"/>
        <end position="576"/>
    </location>
</feature>
<organism evidence="2 3">
    <name type="scientific">Euplotes crassus</name>
    <dbReference type="NCBI Taxonomy" id="5936"/>
    <lineage>
        <taxon>Eukaryota</taxon>
        <taxon>Sar</taxon>
        <taxon>Alveolata</taxon>
        <taxon>Ciliophora</taxon>
        <taxon>Intramacronucleata</taxon>
        <taxon>Spirotrichea</taxon>
        <taxon>Hypotrichia</taxon>
        <taxon>Euplotida</taxon>
        <taxon>Euplotidae</taxon>
        <taxon>Moneuplotes</taxon>
    </lineage>
</organism>
<name>A0AAD1Y817_EUPCR</name>
<feature type="region of interest" description="Disordered" evidence="1">
    <location>
        <begin position="402"/>
        <end position="495"/>
    </location>
</feature>
<feature type="compositionally biased region" description="Polar residues" evidence="1">
    <location>
        <begin position="417"/>
        <end position="463"/>
    </location>
</feature>
<protein>
    <submittedName>
        <fullName evidence="2">Uncharacterized protein</fullName>
    </submittedName>
</protein>
<evidence type="ECO:0000256" key="1">
    <source>
        <dbReference type="SAM" id="MobiDB-lite"/>
    </source>
</evidence>
<dbReference type="Proteomes" id="UP001295684">
    <property type="component" value="Unassembled WGS sequence"/>
</dbReference>
<evidence type="ECO:0000313" key="2">
    <source>
        <dbReference type="EMBL" id="CAI2386110.1"/>
    </source>
</evidence>
<feature type="compositionally biased region" description="Polar residues" evidence="1">
    <location>
        <begin position="248"/>
        <end position="257"/>
    </location>
</feature>
<feature type="compositionally biased region" description="Polar residues" evidence="1">
    <location>
        <begin position="483"/>
        <end position="495"/>
    </location>
</feature>
<gene>
    <name evidence="2" type="ORF">ECRASSUSDP1_LOCUS27713</name>
</gene>
<sequence>MNNNQQNPNWNPNNQEGQKANMPSEGNSNPQMNMQNMPGGNMQMNPNMMAYAMPNYMNHMPMGGMSHNPNMGGVMYPNGSGMMPQDGNQMQSNNPNDQNNPKAEDSQNNNQTPAGNDENNQNPTPEPQVEKRDQNPEGEVAPGGEGKALDENAVTQGAIQENSQPADQRPNIQSQQNMGEISKENREEGDEGEDGKYNLRKRSRKELPAYYCELSDDENKANGNRKRPKKGEEDYDPNQDEENDNRQGKQQNNQDMGNNPGGNFGMQNQMNPAMMHQMMMQQMSGNPGMGMPNVNDVSANLNNMNNMMASQYPQNPMGQQNFPNSGQNNTQVQEKSGGCNGAKEGPGGICTHCNKPKPPPELLAQILSLQNNRTAQMMQGINDPSSYMAGGGSVVPGMGGNGFNGGSANPTPGGAAQNMSGGNNYDTSNANQYTMQSTGNAGQANSAQQDPSKMQNNSMNQPGYNMMEGRNGGNSMPAGGSGQNFDPNNFPGSNQMGMNPMMGGFQNMNQFPPGAGGNGMNNMGFPSNYSMNSTGTNQNSQGNNQNLTPEQMQQMMQRQMMQGGGQWMNNMNPGGN</sequence>
<feature type="region of interest" description="Disordered" evidence="1">
    <location>
        <begin position="1"/>
        <end position="41"/>
    </location>
</feature>
<comment type="caution">
    <text evidence="2">The sequence shown here is derived from an EMBL/GenBank/DDBJ whole genome shotgun (WGS) entry which is preliminary data.</text>
</comment>
<feature type="compositionally biased region" description="Low complexity" evidence="1">
    <location>
        <begin position="1"/>
        <end position="15"/>
    </location>
</feature>
<feature type="region of interest" description="Disordered" evidence="1">
    <location>
        <begin position="515"/>
        <end position="576"/>
    </location>
</feature>
<feature type="region of interest" description="Disordered" evidence="1">
    <location>
        <begin position="75"/>
        <end position="269"/>
    </location>
</feature>
<dbReference type="EMBL" id="CAMPGE010028596">
    <property type="protein sequence ID" value="CAI2386110.1"/>
    <property type="molecule type" value="Genomic_DNA"/>
</dbReference>
<feature type="compositionally biased region" description="Low complexity" evidence="1">
    <location>
        <begin position="26"/>
        <end position="41"/>
    </location>
</feature>
<keyword evidence="3" id="KW-1185">Reference proteome</keyword>
<evidence type="ECO:0000313" key="3">
    <source>
        <dbReference type="Proteomes" id="UP001295684"/>
    </source>
</evidence>
<accession>A0AAD1Y817</accession>
<feature type="compositionally biased region" description="Polar residues" evidence="1">
    <location>
        <begin position="86"/>
        <end position="123"/>
    </location>
</feature>